<keyword evidence="8" id="KW-1185">Reference proteome</keyword>
<dbReference type="AlphaFoldDB" id="A0A7R9QDX7"/>
<evidence type="ECO:0000256" key="1">
    <source>
        <dbReference type="ARBA" id="ARBA00013260"/>
    </source>
</evidence>
<evidence type="ECO:0000259" key="6">
    <source>
        <dbReference type="PROSITE" id="PS50030"/>
    </source>
</evidence>
<dbReference type="EMBL" id="OC879446">
    <property type="protein sequence ID" value="CAD7641196.1"/>
    <property type="molecule type" value="Genomic_DNA"/>
</dbReference>
<dbReference type="InterPro" id="IPR015940">
    <property type="entry name" value="UBA"/>
</dbReference>
<evidence type="ECO:0000256" key="5">
    <source>
        <dbReference type="SAM" id="MobiDB-lite"/>
    </source>
</evidence>
<feature type="region of interest" description="Disordered" evidence="5">
    <location>
        <begin position="38"/>
        <end position="79"/>
    </location>
</feature>
<dbReference type="SUPFAM" id="SSF46934">
    <property type="entry name" value="UBA-like"/>
    <property type="match status" value="1"/>
</dbReference>
<dbReference type="EC" id="3.1.1.29" evidence="1"/>
<dbReference type="Proteomes" id="UP000759131">
    <property type="component" value="Unassembled WGS sequence"/>
</dbReference>
<gene>
    <name evidence="7" type="ORF">OSB1V03_LOCUS18542</name>
</gene>
<dbReference type="PROSITE" id="PS50030">
    <property type="entry name" value="UBA"/>
    <property type="match status" value="1"/>
</dbReference>
<feature type="compositionally biased region" description="Basic and acidic residues" evidence="5">
    <location>
        <begin position="40"/>
        <end position="51"/>
    </location>
</feature>
<dbReference type="Gene3D" id="1.10.8.10">
    <property type="entry name" value="DNA helicase RuvA subunit, C-terminal domain"/>
    <property type="match status" value="1"/>
</dbReference>
<dbReference type="Pfam" id="PF22562">
    <property type="entry name" value="UBA_7"/>
    <property type="match status" value="1"/>
</dbReference>
<comment type="catalytic activity">
    <reaction evidence="4">
        <text>an N-acyl-L-alpha-aminoacyl-tRNA + H2O = an N-acyl-L-amino acid + a tRNA + H(+)</text>
        <dbReference type="Rhea" id="RHEA:54448"/>
        <dbReference type="Rhea" id="RHEA-COMP:10123"/>
        <dbReference type="Rhea" id="RHEA-COMP:13883"/>
        <dbReference type="ChEBI" id="CHEBI:15377"/>
        <dbReference type="ChEBI" id="CHEBI:15378"/>
        <dbReference type="ChEBI" id="CHEBI:59874"/>
        <dbReference type="ChEBI" id="CHEBI:78442"/>
        <dbReference type="ChEBI" id="CHEBI:138191"/>
        <dbReference type="EC" id="3.1.1.29"/>
    </reaction>
</comment>
<dbReference type="PANTHER" id="PTHR12649:SF29">
    <property type="entry name" value="AMINOACYL-TRNA HYDROLASE"/>
    <property type="match status" value="1"/>
</dbReference>
<keyword evidence="2" id="KW-0378">Hydrolase</keyword>
<reference evidence="7" key="1">
    <citation type="submission" date="2020-11" db="EMBL/GenBank/DDBJ databases">
        <authorList>
            <person name="Tran Van P."/>
        </authorList>
    </citation>
    <scope>NUCLEOTIDE SEQUENCE</scope>
</reference>
<dbReference type="Pfam" id="PF01981">
    <property type="entry name" value="PTH2"/>
    <property type="match status" value="1"/>
</dbReference>
<dbReference type="EMBL" id="CAJPIZ010024871">
    <property type="protein sequence ID" value="CAG2118591.1"/>
    <property type="molecule type" value="Genomic_DNA"/>
</dbReference>
<evidence type="ECO:0000313" key="8">
    <source>
        <dbReference type="Proteomes" id="UP000759131"/>
    </source>
</evidence>
<dbReference type="CDD" id="cd14296">
    <property type="entry name" value="UBA1_scUBP14_like"/>
    <property type="match status" value="1"/>
</dbReference>
<dbReference type="PANTHER" id="PTHR12649">
    <property type="entry name" value="PEPTIDYL-TRNA HYDROLASE 2"/>
    <property type="match status" value="1"/>
</dbReference>
<dbReference type="InterPro" id="IPR002833">
    <property type="entry name" value="PTH2"/>
</dbReference>
<evidence type="ECO:0000256" key="3">
    <source>
        <dbReference type="ARBA" id="ARBA00038050"/>
    </source>
</evidence>
<comment type="similarity">
    <text evidence="3">Belongs to the PTH2 family.</text>
</comment>
<dbReference type="NCBIfam" id="TIGR00283">
    <property type="entry name" value="arch_pth2"/>
    <property type="match status" value="1"/>
</dbReference>
<dbReference type="GO" id="GO:0004045">
    <property type="term" value="F:peptidyl-tRNA hydrolase activity"/>
    <property type="evidence" value="ECO:0007669"/>
    <property type="project" value="UniProtKB-EC"/>
</dbReference>
<dbReference type="SUPFAM" id="SSF102462">
    <property type="entry name" value="Peptidyl-tRNA hydrolase II"/>
    <property type="match status" value="1"/>
</dbReference>
<dbReference type="SMART" id="SM00165">
    <property type="entry name" value="UBA"/>
    <property type="match status" value="1"/>
</dbReference>
<dbReference type="GO" id="GO:0005829">
    <property type="term" value="C:cytosol"/>
    <property type="evidence" value="ECO:0007669"/>
    <property type="project" value="TreeGrafter"/>
</dbReference>
<dbReference type="FunFam" id="3.40.1490.10:FF:000002">
    <property type="entry name" value="Peptidyl-tRNA hydrolase 2, mitochondrial"/>
    <property type="match status" value="1"/>
</dbReference>
<feature type="compositionally biased region" description="Gly residues" evidence="5">
    <location>
        <begin position="66"/>
        <end position="76"/>
    </location>
</feature>
<evidence type="ECO:0000256" key="4">
    <source>
        <dbReference type="ARBA" id="ARBA00048707"/>
    </source>
</evidence>
<evidence type="ECO:0000313" key="7">
    <source>
        <dbReference type="EMBL" id="CAD7641196.1"/>
    </source>
</evidence>
<sequence>MTTPHLLRQLIRRSTHISYHLKTYHRNTRQTIAAIVCRQSNREHTSRDTARHIRSMNTSADNERTAGGGGGGGAGRGEADGAEQLNAAAAATVANTTLTGAGIAAVHVVVGGGGGGQLSAPKHWRPDPELMSLLTDMGVSGVAAKKALYYTNNQSVEMAANWIFENPSQDLDTPLELELDVGGGGLNIPVQSVRGAATGADSGGATQSGQQLVYKMVFIVNSSLEMGVGKVAAQVAHAALGMHQLLLQDQNRFGESLIRWSEFGETKIVLKGESTQHLIELEKQALVAGLPTYLVQDAGRTQVKAGSTTVLCLYGQCDRVDGVSGKLRLL</sequence>
<protein>
    <recommendedName>
        <fullName evidence="1">peptidyl-tRNA hydrolase</fullName>
        <ecNumber evidence="1">3.1.1.29</ecNumber>
    </recommendedName>
</protein>
<proteinExistence type="inferred from homology"/>
<organism evidence="7">
    <name type="scientific">Medioppia subpectinata</name>
    <dbReference type="NCBI Taxonomy" id="1979941"/>
    <lineage>
        <taxon>Eukaryota</taxon>
        <taxon>Metazoa</taxon>
        <taxon>Ecdysozoa</taxon>
        <taxon>Arthropoda</taxon>
        <taxon>Chelicerata</taxon>
        <taxon>Arachnida</taxon>
        <taxon>Acari</taxon>
        <taxon>Acariformes</taxon>
        <taxon>Sarcoptiformes</taxon>
        <taxon>Oribatida</taxon>
        <taxon>Brachypylina</taxon>
        <taxon>Oppioidea</taxon>
        <taxon>Oppiidae</taxon>
        <taxon>Medioppia</taxon>
    </lineage>
</organism>
<accession>A0A7R9QDX7</accession>
<dbReference type="InterPro" id="IPR023476">
    <property type="entry name" value="Pep_tRNA_hydro_II_dom_sf"/>
</dbReference>
<feature type="domain" description="UBA" evidence="6">
    <location>
        <begin position="125"/>
        <end position="166"/>
    </location>
</feature>
<dbReference type="OrthoDB" id="1733656at2759"/>
<name>A0A7R9QDX7_9ACAR</name>
<dbReference type="InterPro" id="IPR009060">
    <property type="entry name" value="UBA-like_sf"/>
</dbReference>
<evidence type="ECO:0000256" key="2">
    <source>
        <dbReference type="ARBA" id="ARBA00022801"/>
    </source>
</evidence>
<dbReference type="Gene3D" id="3.40.1490.10">
    <property type="entry name" value="Bit1"/>
    <property type="match status" value="1"/>
</dbReference>